<proteinExistence type="inferred from homology"/>
<organism evidence="10 11">
    <name type="scientific">Colwellia echini</name>
    <dbReference type="NCBI Taxonomy" id="1982103"/>
    <lineage>
        <taxon>Bacteria</taxon>
        <taxon>Pseudomonadati</taxon>
        <taxon>Pseudomonadota</taxon>
        <taxon>Gammaproteobacteria</taxon>
        <taxon>Alteromonadales</taxon>
        <taxon>Colwelliaceae</taxon>
        <taxon>Colwellia</taxon>
    </lineage>
</organism>
<evidence type="ECO:0000313" key="10">
    <source>
        <dbReference type="EMBL" id="TYK65857.1"/>
    </source>
</evidence>
<dbReference type="Gene3D" id="2.60.40.3620">
    <property type="match status" value="2"/>
</dbReference>
<evidence type="ECO:0000256" key="4">
    <source>
        <dbReference type="ARBA" id="ARBA00023295"/>
    </source>
</evidence>
<evidence type="ECO:0000259" key="8">
    <source>
        <dbReference type="Pfam" id="PF17967"/>
    </source>
</evidence>
<dbReference type="CDD" id="cd02860">
    <property type="entry name" value="E_set_Pullulanase"/>
    <property type="match status" value="1"/>
</dbReference>
<dbReference type="InterPro" id="IPR005323">
    <property type="entry name" value="CBM41_pullulanase"/>
</dbReference>
<name>A0ABY3MXX6_9GAMM</name>
<dbReference type="EMBL" id="PJAI02000007">
    <property type="protein sequence ID" value="TYK65857.1"/>
    <property type="molecule type" value="Genomic_DNA"/>
</dbReference>
<dbReference type="SUPFAM" id="SSF49452">
    <property type="entry name" value="Starch-binding domain-like"/>
    <property type="match status" value="1"/>
</dbReference>
<dbReference type="Gene3D" id="2.60.40.1180">
    <property type="entry name" value="Golgi alpha-mannosidase II"/>
    <property type="match status" value="1"/>
</dbReference>
<evidence type="ECO:0000259" key="9">
    <source>
        <dbReference type="Pfam" id="PF18494"/>
    </source>
</evidence>
<dbReference type="SUPFAM" id="SSF51445">
    <property type="entry name" value="(Trans)glycosidases"/>
    <property type="match status" value="1"/>
</dbReference>
<evidence type="ECO:0000256" key="1">
    <source>
        <dbReference type="ARBA" id="ARBA00008061"/>
    </source>
</evidence>
<keyword evidence="4" id="KW-0326">Glycosidase</keyword>
<dbReference type="InterPro" id="IPR040671">
    <property type="entry name" value="Pullulanase_N2"/>
</dbReference>
<dbReference type="CDD" id="cd10315">
    <property type="entry name" value="CBM41_pullulanase"/>
    <property type="match status" value="1"/>
</dbReference>
<evidence type="ECO:0000259" key="5">
    <source>
        <dbReference type="Pfam" id="PF02922"/>
    </source>
</evidence>
<dbReference type="Pfam" id="PF18494">
    <property type="entry name" value="Pullulanase_Ins"/>
    <property type="match status" value="1"/>
</dbReference>
<feature type="domain" description="Pullulanase carbohydrate-binding module 41" evidence="6">
    <location>
        <begin position="95"/>
        <end position="195"/>
    </location>
</feature>
<dbReference type="Pfam" id="PF11852">
    <property type="entry name" value="Pullul_strch_C"/>
    <property type="match status" value="1"/>
</dbReference>
<dbReference type="CDD" id="cd02861">
    <property type="entry name" value="E_set_pullulanase_like"/>
    <property type="match status" value="1"/>
</dbReference>
<dbReference type="Proteomes" id="UP000815846">
    <property type="component" value="Unassembled WGS sequence"/>
</dbReference>
<dbReference type="Pfam" id="PF17967">
    <property type="entry name" value="Pullulanase_N2"/>
    <property type="match status" value="1"/>
</dbReference>
<dbReference type="InterPro" id="IPR004193">
    <property type="entry name" value="Glyco_hydro_13_N"/>
</dbReference>
<protein>
    <submittedName>
        <fullName evidence="10">DUF3372 domain-containing protein</fullName>
    </submittedName>
</protein>
<accession>A0ABY3MXX6</accession>
<dbReference type="Gene3D" id="2.60.40.10">
    <property type="entry name" value="Immunoglobulins"/>
    <property type="match status" value="1"/>
</dbReference>
<feature type="domain" description="Glycoside hydrolase family 13 N-terminal" evidence="5">
    <location>
        <begin position="339"/>
        <end position="423"/>
    </location>
</feature>
<dbReference type="Pfam" id="PF03714">
    <property type="entry name" value="PUD"/>
    <property type="match status" value="1"/>
</dbReference>
<keyword evidence="11" id="KW-1185">Reference proteome</keyword>
<evidence type="ECO:0000259" key="7">
    <source>
        <dbReference type="Pfam" id="PF11852"/>
    </source>
</evidence>
<evidence type="ECO:0000256" key="3">
    <source>
        <dbReference type="ARBA" id="ARBA00022801"/>
    </source>
</evidence>
<keyword evidence="3" id="KW-0378">Hydrolase</keyword>
<dbReference type="PANTHER" id="PTHR43002">
    <property type="entry name" value="GLYCOGEN DEBRANCHING ENZYME"/>
    <property type="match status" value="1"/>
</dbReference>
<dbReference type="InterPro" id="IPR017853">
    <property type="entry name" value="GH"/>
</dbReference>
<dbReference type="Pfam" id="PF02922">
    <property type="entry name" value="CBM_48"/>
    <property type="match status" value="1"/>
</dbReference>
<dbReference type="InterPro" id="IPR014756">
    <property type="entry name" value="Ig_E-set"/>
</dbReference>
<dbReference type="InterPro" id="IPR024561">
    <property type="entry name" value="Pullul_strch_C"/>
</dbReference>
<dbReference type="Gene3D" id="2.60.40.1110">
    <property type="match status" value="1"/>
</dbReference>
<dbReference type="SUPFAM" id="SSF81296">
    <property type="entry name" value="E set domains"/>
    <property type="match status" value="3"/>
</dbReference>
<evidence type="ECO:0000256" key="2">
    <source>
        <dbReference type="ARBA" id="ARBA00022729"/>
    </source>
</evidence>
<dbReference type="InterPro" id="IPR013783">
    <property type="entry name" value="Ig-like_fold"/>
</dbReference>
<gene>
    <name evidence="10" type="ORF">CWS31_007855</name>
</gene>
<dbReference type="InterPro" id="IPR013780">
    <property type="entry name" value="Glyco_hydro_b"/>
</dbReference>
<dbReference type="CDD" id="cd11341">
    <property type="entry name" value="AmyAc_Pullulanase_LD-like"/>
    <property type="match status" value="1"/>
</dbReference>
<dbReference type="InterPro" id="IPR013784">
    <property type="entry name" value="Carb-bd-like_fold"/>
</dbReference>
<sequence>MHTYSEGGSTIEYVCSSCFKNQQLIKLIGKLKTILKNNEDIVLNIPNNFKKIVLVTLISGSVISCGGDKDNTDTPPAVIVETLPDPVVTAADDQLLIFYNRPDSEYDGWALHLWNNEACNAYADFGADEGTAWDAGQVQTGIDPNYGAYWVLNLSEDHNECANAILHNGDDKDISSGDLRFDLTGDRTFWTLSGFSELNETALLYPTGAFIKNTAAHWVSPTTVFWQQDDAVKVRVYSADVDDLGYNPDTGIAGDNYIEFIAQSENPAVELGMPRYSDLTTFTTTTADADKVKAMLKGKLLAISYDADNELVGATYVQTPRVIDALYTQGEADANEASLGLTYNSNDITASVWAPTAKDVKLNIYNSAKELQSTEPMVLDNDTGIWSFTTPITNDRMFYRYELSVYHQQNLVFETLETTDPYSVSLSTNGEYSQFVNLADADLKPAGWEDHVIPVIADPEDAVIYEGHIRDFSILDSSTTEANRGKYLAFAEQDSAPVMHLKSLAAAGLTHFQMLPSNDIASIDEDESTRVNITDTVADLCAEDKAPGAAVCGVEDPASTLLEVFASYDADSKDAQALTQSLRGLDSFNWGYDPKHFTTPDGSYSSNADGVARIIEMRTMNQALHGIGLRVVLDVVYNHTSASGLTGNSVLDKVVPGYYHRRDLISGNVIQDTCCQDTAPEHVMMDKLMQDSLLVWTKEYKFDGFRFDIMSNNSVDSILAARTAVQAIDSDNYFYGEGWTRNDHGYAQAQQNNMAGTSVGTFNDRPRDTIRGASLFGSENKFADQDVIRLGLAGTLENYQLQAQNGRTASGKNFAQSSYAKDPADIINYVSKHDNETLWDQLQYGLPTDMMLSDRVRAQNIAATIPLMSQGIPFFQFGGDFIRSKSMDRNTYDAGDWYNKVDFTKMTSNWNKGLPLAEDNEAKWTDMRKLVANSEIQVQQNDIELASDVFAEFLAIRHSSKLFKLTTAQDVYDRVGFHNTGRDQSQGLIVMSLDDGTGLTDLDPENDAIMVIINGSSAEQSHSIAEASGFELHSVQQNSVDSTVQMASFTEDGGTFTVPALTTAVFVKPQGASQGYGLPAGLLRDLPDVAPYGDSAVYMRGSMNDWSADDDYLFSYVEDGVYTLEVELIAGQQTFKFADSSWNNVDLGFGNVSFTADSVVVADDGGNMSFAVESDGLYTIKLDANSETPAVTITSIAPTFSCDALADSTDPIPYSIAGGGQLYVKGDHSGWGAQEAYRLHYKGDNVYQAVADFDGTLNFKLASDDADWDTQVWAQAEGSAAINTETLAVGVSYSVSNDSAGQDNNKTTLAAGKYSFLLTLNEANPAVGSDIGTLIIQECE</sequence>
<dbReference type="InterPro" id="IPR041111">
    <property type="entry name" value="Pullulanase_Ins"/>
</dbReference>
<comment type="caution">
    <text evidence="10">The sequence shown here is derived from an EMBL/GenBank/DDBJ whole genome shotgun (WGS) entry which is preliminary data.</text>
</comment>
<evidence type="ECO:0000259" key="6">
    <source>
        <dbReference type="Pfam" id="PF03714"/>
    </source>
</evidence>
<dbReference type="Gene3D" id="3.20.20.80">
    <property type="entry name" value="Glycosidases"/>
    <property type="match status" value="1"/>
</dbReference>
<feature type="domain" description="Pullulanase Ins" evidence="9">
    <location>
        <begin position="520"/>
        <end position="588"/>
    </location>
</feature>
<dbReference type="Gene3D" id="2.60.40.1130">
    <property type="entry name" value="Rab geranylgeranyltransferase alpha-subunit, insert domain"/>
    <property type="match status" value="1"/>
</dbReference>
<feature type="domain" description="Pullulanase N2" evidence="8">
    <location>
        <begin position="215"/>
        <end position="324"/>
    </location>
</feature>
<feature type="domain" description="Alpha-1,6-glucosidases pullulanase-type C-terminal" evidence="7">
    <location>
        <begin position="907"/>
        <end position="1068"/>
    </location>
</feature>
<evidence type="ECO:0000313" key="11">
    <source>
        <dbReference type="Proteomes" id="UP000815846"/>
    </source>
</evidence>
<dbReference type="SUPFAM" id="SSF51011">
    <property type="entry name" value="Glycosyl hydrolase domain"/>
    <property type="match status" value="1"/>
</dbReference>
<reference evidence="10 11" key="1">
    <citation type="submission" date="2019-08" db="EMBL/GenBank/DDBJ databases">
        <title>Microbe sample from Colwellia echini.</title>
        <authorList>
            <person name="Christiansen L."/>
            <person name="Pathiraja D."/>
            <person name="Schultz-Johansen M."/>
            <person name="Choi I.-G."/>
            <person name="Stougaard P."/>
        </authorList>
    </citation>
    <scope>NUCLEOTIDE SEQUENCE [LARGE SCALE GENOMIC DNA]</scope>
    <source>
        <strain evidence="10 11">A3</strain>
    </source>
</reference>
<keyword evidence="2" id="KW-0732">Signal</keyword>
<comment type="similarity">
    <text evidence="1">Belongs to the glycosyl hydrolase 13 family.</text>
</comment>